<dbReference type="Proteomes" id="UP000182753">
    <property type="component" value="Unassembled WGS sequence"/>
</dbReference>
<dbReference type="InterPro" id="IPR028098">
    <property type="entry name" value="Glyco_trans_4-like_N"/>
</dbReference>
<feature type="domain" description="Glycosyl transferase family 1" evidence="1">
    <location>
        <begin position="208"/>
        <end position="370"/>
    </location>
</feature>
<gene>
    <name evidence="3" type="ORF">AUJ40_01695</name>
</gene>
<evidence type="ECO:0000313" key="3">
    <source>
        <dbReference type="EMBL" id="OIN89553.1"/>
    </source>
</evidence>
<dbReference type="Gene3D" id="3.40.50.2000">
    <property type="entry name" value="Glycogen Phosphorylase B"/>
    <property type="match status" value="2"/>
</dbReference>
<proteinExistence type="predicted"/>
<dbReference type="CDD" id="cd03801">
    <property type="entry name" value="GT4_PimA-like"/>
    <property type="match status" value="1"/>
</dbReference>
<protein>
    <recommendedName>
        <fullName evidence="5">Glycosyl transferase family 1 domain-containing protein</fullName>
    </recommendedName>
</protein>
<dbReference type="PANTHER" id="PTHR45947">
    <property type="entry name" value="SULFOQUINOVOSYL TRANSFERASE SQD2"/>
    <property type="match status" value="1"/>
</dbReference>
<dbReference type="EMBL" id="MNUJ01000035">
    <property type="protein sequence ID" value="OIN89553.1"/>
    <property type="molecule type" value="Genomic_DNA"/>
</dbReference>
<feature type="domain" description="Glycosyltransferase subfamily 4-like N-terminal" evidence="2">
    <location>
        <begin position="19"/>
        <end position="197"/>
    </location>
</feature>
<dbReference type="AlphaFoldDB" id="A0A1J4RQ80"/>
<dbReference type="SUPFAM" id="SSF53756">
    <property type="entry name" value="UDP-Glycosyltransferase/glycogen phosphorylase"/>
    <property type="match status" value="1"/>
</dbReference>
<dbReference type="Pfam" id="PF00534">
    <property type="entry name" value="Glycos_transf_1"/>
    <property type="match status" value="1"/>
</dbReference>
<evidence type="ECO:0000259" key="1">
    <source>
        <dbReference type="Pfam" id="PF00534"/>
    </source>
</evidence>
<comment type="caution">
    <text evidence="3">The sequence shown here is derived from an EMBL/GenBank/DDBJ whole genome shotgun (WGS) entry which is preliminary data.</text>
</comment>
<dbReference type="PANTHER" id="PTHR45947:SF3">
    <property type="entry name" value="SULFOQUINOVOSYL TRANSFERASE SQD2"/>
    <property type="match status" value="1"/>
</dbReference>
<reference evidence="3 4" key="1">
    <citation type="journal article" date="2016" name="Environ. Microbiol.">
        <title>Genomic resolution of a cold subsurface aquifer community provides metabolic insights for novel microbes adapted to high CO concentrations.</title>
        <authorList>
            <person name="Probst A.J."/>
            <person name="Castelle C.J."/>
            <person name="Singh A."/>
            <person name="Brown C.T."/>
            <person name="Anantharaman K."/>
            <person name="Sharon I."/>
            <person name="Hug L.A."/>
            <person name="Burstein D."/>
            <person name="Emerson J.B."/>
            <person name="Thomas B.C."/>
            <person name="Banfield J.F."/>
        </authorList>
    </citation>
    <scope>NUCLEOTIDE SEQUENCE [LARGE SCALE GENOMIC DNA]</scope>
    <source>
        <strain evidence="3">CG1_02_42_45</strain>
    </source>
</reference>
<evidence type="ECO:0000259" key="2">
    <source>
        <dbReference type="Pfam" id="PF13439"/>
    </source>
</evidence>
<dbReference type="InterPro" id="IPR050194">
    <property type="entry name" value="Glycosyltransferase_grp1"/>
</dbReference>
<dbReference type="Pfam" id="PF13439">
    <property type="entry name" value="Glyco_transf_4"/>
    <property type="match status" value="1"/>
</dbReference>
<dbReference type="GO" id="GO:0016757">
    <property type="term" value="F:glycosyltransferase activity"/>
    <property type="evidence" value="ECO:0007669"/>
    <property type="project" value="InterPro"/>
</dbReference>
<accession>A0A1J4RQ80</accession>
<evidence type="ECO:0008006" key="5">
    <source>
        <dbReference type="Google" id="ProtNLM"/>
    </source>
</evidence>
<name>A0A1J4RQ80_9BACT</name>
<sequence length="428" mass="49194">MTEEKTKILMLMKFPLFGGGSGNYTRKLAEKLSFQKNIEVAIAAPDKRQIKKVKIFTIKPARKAVFVSHPEYPKAKRYQDLTAKEFTGIYFSFFKQIIRIVEEFKPDVIHVNHCSFLTWIANYIKSMYSIPYIVTAHGTDVFQSTVDSRFLTLTRQALERSEYILPNSNWTNKWLLKVFGRHLKRKTRIIPCGVDLQTYPRNHKIKIINKKYQLEGKKVVIFVGRLTWEKGVVYLLKAASGIKGEIFIIGGGAEKVNLEQFAARKKLKNVHFLGYFGKEYVEELREFYKRADCVVVPSVCDEGLGIVVLEAMASETPVVATNKGGIPLAVKNGRTGFLVRAKSGKVIADVVNKILNNEKLRQELGNNARKLVEERFDWLEIKDRVLKYYQEAAKVGEKLKIKHLPTGIDKEDLEREKRELEKKIDYVP</sequence>
<evidence type="ECO:0000313" key="4">
    <source>
        <dbReference type="Proteomes" id="UP000182753"/>
    </source>
</evidence>
<organism evidence="3 4">
    <name type="scientific">Candidatus Berkelbacteria bacterium CG1_02_42_45</name>
    <dbReference type="NCBI Taxonomy" id="1805036"/>
    <lineage>
        <taxon>Bacteria</taxon>
        <taxon>Candidatus Berkelbacteria</taxon>
    </lineage>
</organism>
<dbReference type="InterPro" id="IPR001296">
    <property type="entry name" value="Glyco_trans_1"/>
</dbReference>